<evidence type="ECO:0000256" key="3">
    <source>
        <dbReference type="ARBA" id="ARBA00022692"/>
    </source>
</evidence>
<feature type="transmembrane region" description="Helical" evidence="7">
    <location>
        <begin position="217"/>
        <end position="242"/>
    </location>
</feature>
<evidence type="ECO:0000256" key="4">
    <source>
        <dbReference type="ARBA" id="ARBA00022989"/>
    </source>
</evidence>
<feature type="transmembrane region" description="Helical" evidence="7">
    <location>
        <begin position="586"/>
        <end position="607"/>
    </location>
</feature>
<evidence type="ECO:0000256" key="2">
    <source>
        <dbReference type="ARBA" id="ARBA00022475"/>
    </source>
</evidence>
<dbReference type="PANTHER" id="PTHR34820:SF4">
    <property type="entry name" value="INNER MEMBRANE PROTEIN YEBZ"/>
    <property type="match status" value="1"/>
</dbReference>
<comment type="caution">
    <text evidence="9">The sequence shown here is derived from an EMBL/GenBank/DDBJ whole genome shotgun (WGS) entry which is preliminary data.</text>
</comment>
<feature type="compositionally biased region" description="Polar residues" evidence="6">
    <location>
        <begin position="656"/>
        <end position="665"/>
    </location>
</feature>
<evidence type="ECO:0000256" key="7">
    <source>
        <dbReference type="SAM" id="Phobius"/>
    </source>
</evidence>
<keyword evidence="4 7" id="KW-1133">Transmembrane helix</keyword>
<feature type="transmembrane region" description="Helical" evidence="7">
    <location>
        <begin position="353"/>
        <end position="373"/>
    </location>
</feature>
<dbReference type="PANTHER" id="PTHR34820">
    <property type="entry name" value="INNER MEMBRANE PROTEIN YEBZ"/>
    <property type="match status" value="1"/>
</dbReference>
<keyword evidence="3 7" id="KW-0812">Transmembrane</keyword>
<evidence type="ECO:0000256" key="5">
    <source>
        <dbReference type="ARBA" id="ARBA00023136"/>
    </source>
</evidence>
<feature type="transmembrane region" description="Helical" evidence="7">
    <location>
        <begin position="419"/>
        <end position="439"/>
    </location>
</feature>
<name>A0A1Q8CR66_9PSEU</name>
<dbReference type="Proteomes" id="UP000185596">
    <property type="component" value="Unassembled WGS sequence"/>
</dbReference>
<feature type="transmembrane region" description="Helical" evidence="7">
    <location>
        <begin position="73"/>
        <end position="96"/>
    </location>
</feature>
<dbReference type="Pfam" id="PF09678">
    <property type="entry name" value="Caa3_CtaG"/>
    <property type="match status" value="1"/>
</dbReference>
<feature type="region of interest" description="Disordered" evidence="6">
    <location>
        <begin position="639"/>
        <end position="665"/>
    </location>
</feature>
<organism evidence="9 10">
    <name type="scientific">Actinophytocola xanthii</name>
    <dbReference type="NCBI Taxonomy" id="1912961"/>
    <lineage>
        <taxon>Bacteria</taxon>
        <taxon>Bacillati</taxon>
        <taxon>Actinomycetota</taxon>
        <taxon>Actinomycetes</taxon>
        <taxon>Pseudonocardiales</taxon>
        <taxon>Pseudonocardiaceae</taxon>
    </lineage>
</organism>
<evidence type="ECO:0000313" key="10">
    <source>
        <dbReference type="Proteomes" id="UP000185596"/>
    </source>
</evidence>
<feature type="transmembrane region" description="Helical" evidence="7">
    <location>
        <begin position="40"/>
        <end position="61"/>
    </location>
</feature>
<dbReference type="AlphaFoldDB" id="A0A1Q8CR66"/>
<dbReference type="InterPro" id="IPR019108">
    <property type="entry name" value="Caa3_assmbl_CtaG-rel"/>
</dbReference>
<dbReference type="GO" id="GO:0005886">
    <property type="term" value="C:plasma membrane"/>
    <property type="evidence" value="ECO:0007669"/>
    <property type="project" value="UniProtKB-SubCell"/>
</dbReference>
<dbReference type="InterPro" id="IPR008457">
    <property type="entry name" value="Cu-R_CopD_dom"/>
</dbReference>
<gene>
    <name evidence="9" type="ORF">BU204_15205</name>
</gene>
<dbReference type="STRING" id="1912961.BU204_15205"/>
<feature type="transmembrane region" description="Helical" evidence="7">
    <location>
        <begin position="468"/>
        <end position="488"/>
    </location>
</feature>
<dbReference type="OrthoDB" id="5241646at2"/>
<comment type="subcellular location">
    <subcellularLocation>
        <location evidence="1">Cell membrane</location>
        <topology evidence="1">Multi-pass membrane protein</topology>
    </subcellularLocation>
</comment>
<evidence type="ECO:0000256" key="1">
    <source>
        <dbReference type="ARBA" id="ARBA00004651"/>
    </source>
</evidence>
<feature type="transmembrane region" description="Helical" evidence="7">
    <location>
        <begin position="500"/>
        <end position="521"/>
    </location>
</feature>
<feature type="domain" description="Copper resistance protein D" evidence="8">
    <location>
        <begin position="217"/>
        <end position="313"/>
    </location>
</feature>
<feature type="transmembrane region" description="Helical" evidence="7">
    <location>
        <begin position="153"/>
        <end position="172"/>
    </location>
</feature>
<keyword evidence="2" id="KW-1003">Cell membrane</keyword>
<keyword evidence="5 7" id="KW-0472">Membrane</keyword>
<evidence type="ECO:0000259" key="8">
    <source>
        <dbReference type="Pfam" id="PF05425"/>
    </source>
</evidence>
<accession>A0A1Q8CR66</accession>
<evidence type="ECO:0000256" key="6">
    <source>
        <dbReference type="SAM" id="MobiDB-lite"/>
    </source>
</evidence>
<evidence type="ECO:0000313" key="9">
    <source>
        <dbReference type="EMBL" id="OLF16827.1"/>
    </source>
</evidence>
<feature type="transmembrane region" description="Helical" evidence="7">
    <location>
        <begin position="385"/>
        <end position="407"/>
    </location>
</feature>
<feature type="transmembrane region" description="Helical" evidence="7">
    <location>
        <begin position="533"/>
        <end position="556"/>
    </location>
</feature>
<dbReference type="EMBL" id="MSIE01000025">
    <property type="protein sequence ID" value="OLF16827.1"/>
    <property type="molecule type" value="Genomic_DNA"/>
</dbReference>
<feature type="transmembrane region" description="Helical" evidence="7">
    <location>
        <begin position="295"/>
        <end position="314"/>
    </location>
</feature>
<dbReference type="Pfam" id="PF05425">
    <property type="entry name" value="CopD"/>
    <property type="match status" value="1"/>
</dbReference>
<keyword evidence="10" id="KW-1185">Reference proteome</keyword>
<reference evidence="9 10" key="1">
    <citation type="submission" date="2016-12" db="EMBL/GenBank/DDBJ databases">
        <title>The draft genome sequence of Actinophytocola sp. 11-183.</title>
        <authorList>
            <person name="Wang W."/>
            <person name="Yuan L."/>
        </authorList>
    </citation>
    <scope>NUCLEOTIDE SEQUENCE [LARGE SCALE GENOMIC DNA]</scope>
    <source>
        <strain evidence="9 10">11-183</strain>
    </source>
</reference>
<feature type="transmembrane region" description="Helical" evidence="7">
    <location>
        <begin position="254"/>
        <end position="274"/>
    </location>
</feature>
<feature type="transmembrane region" description="Helical" evidence="7">
    <location>
        <begin position="184"/>
        <end position="205"/>
    </location>
</feature>
<dbReference type="GO" id="GO:0006825">
    <property type="term" value="P:copper ion transport"/>
    <property type="evidence" value="ECO:0007669"/>
    <property type="project" value="InterPro"/>
</dbReference>
<dbReference type="InterPro" id="IPR032694">
    <property type="entry name" value="CopC/D"/>
</dbReference>
<sequence length="665" mass="70454">MLPLIVIGVLLAVLAAVALLSVTAGDSGAVNLYGLTVVRVLAEIGMVLTIGSLLFAAFMVAPQRSGILDVNGYAALRVAGLAAVLWCLASLAAVVFTEADAINKPVSQVLNADTLITLLEIIEQAKAWLITALVAMVVAVGTRFALSWGSTVVLFGVALFGLTPVAVTGHSSSGGQHDLATNSLLFHLVAASLWVGGLVALLVFGRRIPSGPALRLAATRFSATALVCWIVMAASGTLNAWVRLPVADLFTAEYGLLVLAKTAALVVLGVFGFVHRQKTVATIVAGGSGSSLVRLAAVEVLVMFLTIGIAAALARTQPPGLDYQPGAVEMRLGYPLDGPPTFWTLLTDWRFDLVFGTLAITLAVLYLLGVRRLRARGDAWPVGRVVAWLCGCLVVLFATSSGIGRYAPAMFSVHMEAHMLLSMLAPVLLVLGAPVTLALRALPVAGRDGSPGPREWLLAAVRSPVSKLLTHPVVALVLFVGSFYVLYFSGLFDAALEKHWAHLLMNAHFLIVGYLFYWPVIGVDPSPRRLPHVGRLGMVFASLPFHAFFGVIMMSMQTVVGEDFYRQLSLAWVPDLLADQSLGGGIAWAAGEVPLLLVLVALLVQWARADDREARRNDRRADDDGDADRAAYNAMLATLSGGEAADRAGRDDTDQEQAGTRGEST</sequence>
<proteinExistence type="predicted"/>
<feature type="transmembrane region" description="Helical" evidence="7">
    <location>
        <begin position="127"/>
        <end position="146"/>
    </location>
</feature>
<protein>
    <submittedName>
        <fullName evidence="9">Copper resistance protein CopD</fullName>
    </submittedName>
</protein>